<evidence type="ECO:0000313" key="2">
    <source>
        <dbReference type="Proteomes" id="UP000578531"/>
    </source>
</evidence>
<dbReference type="EMBL" id="JACCJC010000065">
    <property type="protein sequence ID" value="KAF6230667.1"/>
    <property type="molecule type" value="Genomic_DNA"/>
</dbReference>
<dbReference type="OrthoDB" id="10471583at2759"/>
<protein>
    <submittedName>
        <fullName evidence="1">Uncharacterized protein</fullName>
    </submittedName>
</protein>
<dbReference type="GeneID" id="59292664"/>
<dbReference type="AlphaFoldDB" id="A0A8H6FLG7"/>
<accession>A0A8H6FLG7</accession>
<organism evidence="1 2">
    <name type="scientific">Letharia columbiana</name>
    <dbReference type="NCBI Taxonomy" id="112416"/>
    <lineage>
        <taxon>Eukaryota</taxon>
        <taxon>Fungi</taxon>
        <taxon>Dikarya</taxon>
        <taxon>Ascomycota</taxon>
        <taxon>Pezizomycotina</taxon>
        <taxon>Lecanoromycetes</taxon>
        <taxon>OSLEUM clade</taxon>
        <taxon>Lecanoromycetidae</taxon>
        <taxon>Lecanorales</taxon>
        <taxon>Lecanorineae</taxon>
        <taxon>Parmeliaceae</taxon>
        <taxon>Letharia</taxon>
    </lineage>
</organism>
<dbReference type="Proteomes" id="UP000578531">
    <property type="component" value="Unassembled WGS sequence"/>
</dbReference>
<keyword evidence="2" id="KW-1185">Reference proteome</keyword>
<comment type="caution">
    <text evidence="1">The sequence shown here is derived from an EMBL/GenBank/DDBJ whole genome shotgun (WGS) entry which is preliminary data.</text>
</comment>
<gene>
    <name evidence="1" type="ORF">HO173_011018</name>
</gene>
<sequence length="128" mass="14809">MVIISATQLVDRVPQSLLKRNKDTNSETFEATQMVIGAGYEDAAAHQPDNEIDTQELRYSERYVDRVDMVVRPREEMTWETWRYALLGIGKFMQNWEYVELSFDIFVLGLGRVGIGRLFWEGGTGLDR</sequence>
<name>A0A8H6FLG7_9LECA</name>
<dbReference type="RefSeq" id="XP_037160135.1">
    <property type="nucleotide sequence ID" value="XM_037312903.1"/>
</dbReference>
<reference evidence="1 2" key="1">
    <citation type="journal article" date="2020" name="Genomics">
        <title>Complete, high-quality genomes from long-read metagenomic sequencing of two wolf lichen thalli reveals enigmatic genome architecture.</title>
        <authorList>
            <person name="McKenzie S.K."/>
            <person name="Walston R.F."/>
            <person name="Allen J.L."/>
        </authorList>
    </citation>
    <scope>NUCLEOTIDE SEQUENCE [LARGE SCALE GENOMIC DNA]</scope>
    <source>
        <strain evidence="1">WasteWater2</strain>
    </source>
</reference>
<proteinExistence type="predicted"/>
<evidence type="ECO:0000313" key="1">
    <source>
        <dbReference type="EMBL" id="KAF6230667.1"/>
    </source>
</evidence>